<keyword evidence="3" id="KW-1185">Reference proteome</keyword>
<organism evidence="2 3">
    <name type="scientific">Lentinus brumalis</name>
    <dbReference type="NCBI Taxonomy" id="2498619"/>
    <lineage>
        <taxon>Eukaryota</taxon>
        <taxon>Fungi</taxon>
        <taxon>Dikarya</taxon>
        <taxon>Basidiomycota</taxon>
        <taxon>Agaricomycotina</taxon>
        <taxon>Agaricomycetes</taxon>
        <taxon>Polyporales</taxon>
        <taxon>Polyporaceae</taxon>
        <taxon>Lentinus</taxon>
    </lineage>
</organism>
<gene>
    <name evidence="2" type="ORF">OH76DRAFT_462232</name>
</gene>
<protein>
    <submittedName>
        <fullName evidence="2">Uncharacterized protein</fullName>
    </submittedName>
</protein>
<dbReference type="Proteomes" id="UP000256964">
    <property type="component" value="Unassembled WGS sequence"/>
</dbReference>
<proteinExistence type="predicted"/>
<feature type="region of interest" description="Disordered" evidence="1">
    <location>
        <begin position="133"/>
        <end position="154"/>
    </location>
</feature>
<evidence type="ECO:0000256" key="1">
    <source>
        <dbReference type="SAM" id="MobiDB-lite"/>
    </source>
</evidence>
<dbReference type="AlphaFoldDB" id="A0A371DCC3"/>
<accession>A0A371DCC3</accession>
<evidence type="ECO:0000313" key="3">
    <source>
        <dbReference type="Proteomes" id="UP000256964"/>
    </source>
</evidence>
<name>A0A371DCC3_9APHY</name>
<feature type="compositionally biased region" description="Basic and acidic residues" evidence="1">
    <location>
        <begin position="145"/>
        <end position="154"/>
    </location>
</feature>
<evidence type="ECO:0000313" key="2">
    <source>
        <dbReference type="EMBL" id="RDX50197.1"/>
    </source>
</evidence>
<dbReference type="EMBL" id="KZ857400">
    <property type="protein sequence ID" value="RDX50197.1"/>
    <property type="molecule type" value="Genomic_DNA"/>
</dbReference>
<sequence>MILPHFPWNLYTARRSQLITMLILKSSNRTSNAASLQATPITPSRRYVSDLQPPGARVYAVRDRGEQSMLCRVLLICGVILHGVHVQLEIQWYKRRTAGQAGSLRVAEHIRETKRTRATATKRTAAGRFAQIQKTRRCNRQPTSEQRHGREPTE</sequence>
<reference evidence="2 3" key="1">
    <citation type="journal article" date="2018" name="Biotechnol. Biofuels">
        <title>Integrative visual omics of the white-rot fungus Polyporus brumalis exposes the biotechnological potential of its oxidative enzymes for delignifying raw plant biomass.</title>
        <authorList>
            <person name="Miyauchi S."/>
            <person name="Rancon A."/>
            <person name="Drula E."/>
            <person name="Hage H."/>
            <person name="Chaduli D."/>
            <person name="Favel A."/>
            <person name="Grisel S."/>
            <person name="Henrissat B."/>
            <person name="Herpoel-Gimbert I."/>
            <person name="Ruiz-Duenas F.J."/>
            <person name="Chevret D."/>
            <person name="Hainaut M."/>
            <person name="Lin J."/>
            <person name="Wang M."/>
            <person name="Pangilinan J."/>
            <person name="Lipzen A."/>
            <person name="Lesage-Meessen L."/>
            <person name="Navarro D."/>
            <person name="Riley R."/>
            <person name="Grigoriev I.V."/>
            <person name="Zhou S."/>
            <person name="Raouche S."/>
            <person name="Rosso M.N."/>
        </authorList>
    </citation>
    <scope>NUCLEOTIDE SEQUENCE [LARGE SCALE GENOMIC DNA]</scope>
    <source>
        <strain evidence="2 3">BRFM 1820</strain>
    </source>
</reference>